<keyword evidence="1" id="KW-0067">ATP-binding</keyword>
<reference evidence="3" key="1">
    <citation type="submission" date="2018-11" db="EMBL/GenBank/DDBJ databases">
        <authorList>
            <person name="Grassa J C."/>
        </authorList>
    </citation>
    <scope>NUCLEOTIDE SEQUENCE [LARGE SCALE GENOMIC DNA]</scope>
</reference>
<keyword evidence="4" id="KW-1185">Reference proteome</keyword>
<evidence type="ECO:0000313" key="3">
    <source>
        <dbReference type="EnsemblPlants" id="cds.evm.model.05.1178"/>
    </source>
</evidence>
<dbReference type="GO" id="GO:0043139">
    <property type="term" value="F:5'-3' DNA helicase activity"/>
    <property type="evidence" value="ECO:0007669"/>
    <property type="project" value="UniProtKB-EC"/>
</dbReference>
<dbReference type="GO" id="GO:0006310">
    <property type="term" value="P:DNA recombination"/>
    <property type="evidence" value="ECO:0007669"/>
    <property type="project" value="UniProtKB-KW"/>
</dbReference>
<comment type="catalytic activity">
    <reaction evidence="1">
        <text>ATP + H2O = ADP + phosphate + H(+)</text>
        <dbReference type="Rhea" id="RHEA:13065"/>
        <dbReference type="ChEBI" id="CHEBI:15377"/>
        <dbReference type="ChEBI" id="CHEBI:15378"/>
        <dbReference type="ChEBI" id="CHEBI:30616"/>
        <dbReference type="ChEBI" id="CHEBI:43474"/>
        <dbReference type="ChEBI" id="CHEBI:456216"/>
        <dbReference type="EC" id="5.6.2.3"/>
    </reaction>
</comment>
<dbReference type="OMA" id="ANWILRI"/>
<dbReference type="Proteomes" id="UP000596661">
    <property type="component" value="Chromosome 5"/>
</dbReference>
<dbReference type="InterPro" id="IPR027417">
    <property type="entry name" value="P-loop_NTPase"/>
</dbReference>
<dbReference type="Pfam" id="PF05970">
    <property type="entry name" value="PIF1"/>
    <property type="match status" value="1"/>
</dbReference>
<dbReference type="EMBL" id="UZAU01000500">
    <property type="status" value="NOT_ANNOTATED_CDS"/>
    <property type="molecule type" value="Genomic_DNA"/>
</dbReference>
<dbReference type="GO" id="GO:0016787">
    <property type="term" value="F:hydrolase activity"/>
    <property type="evidence" value="ECO:0007669"/>
    <property type="project" value="UniProtKB-KW"/>
</dbReference>
<evidence type="ECO:0000259" key="2">
    <source>
        <dbReference type="Pfam" id="PF05970"/>
    </source>
</evidence>
<organism evidence="3 4">
    <name type="scientific">Cannabis sativa</name>
    <name type="common">Hemp</name>
    <name type="synonym">Marijuana</name>
    <dbReference type="NCBI Taxonomy" id="3483"/>
    <lineage>
        <taxon>Eukaryota</taxon>
        <taxon>Viridiplantae</taxon>
        <taxon>Streptophyta</taxon>
        <taxon>Embryophyta</taxon>
        <taxon>Tracheophyta</taxon>
        <taxon>Spermatophyta</taxon>
        <taxon>Magnoliopsida</taxon>
        <taxon>eudicotyledons</taxon>
        <taxon>Gunneridae</taxon>
        <taxon>Pentapetalae</taxon>
        <taxon>rosids</taxon>
        <taxon>fabids</taxon>
        <taxon>Rosales</taxon>
        <taxon>Cannabaceae</taxon>
        <taxon>Cannabis</taxon>
    </lineage>
</organism>
<name>A0A803PKB1_CANSA</name>
<keyword evidence="1" id="KW-0347">Helicase</keyword>
<comment type="cofactor">
    <cofactor evidence="1">
        <name>Mg(2+)</name>
        <dbReference type="ChEBI" id="CHEBI:18420"/>
    </cofactor>
</comment>
<dbReference type="GO" id="GO:0006281">
    <property type="term" value="P:DNA repair"/>
    <property type="evidence" value="ECO:0007669"/>
    <property type="project" value="UniProtKB-KW"/>
</dbReference>
<evidence type="ECO:0000313" key="4">
    <source>
        <dbReference type="Proteomes" id="UP000596661"/>
    </source>
</evidence>
<keyword evidence="1" id="KW-0378">Hydrolase</keyword>
<dbReference type="EC" id="5.6.2.3" evidence="1"/>
<evidence type="ECO:0000256" key="1">
    <source>
        <dbReference type="RuleBase" id="RU363044"/>
    </source>
</evidence>
<dbReference type="SUPFAM" id="SSF52540">
    <property type="entry name" value="P-loop containing nucleoside triphosphate hydrolases"/>
    <property type="match status" value="1"/>
</dbReference>
<proteinExistence type="inferred from homology"/>
<reference evidence="3" key="2">
    <citation type="submission" date="2021-03" db="UniProtKB">
        <authorList>
            <consortium name="EnsemblPlants"/>
        </authorList>
    </citation>
    <scope>IDENTIFICATION</scope>
</reference>
<feature type="domain" description="DNA helicase Pif1-like DEAD-box helicase" evidence="2">
    <location>
        <begin position="54"/>
        <end position="225"/>
    </location>
</feature>
<keyword evidence="1" id="KW-0227">DNA damage</keyword>
<dbReference type="GO" id="GO:0000723">
    <property type="term" value="P:telomere maintenance"/>
    <property type="evidence" value="ECO:0007669"/>
    <property type="project" value="InterPro"/>
</dbReference>
<dbReference type="Gene3D" id="3.40.50.300">
    <property type="entry name" value="P-loop containing nucleotide triphosphate hydrolases"/>
    <property type="match status" value="1"/>
</dbReference>
<dbReference type="Gramene" id="evm.model.05.1178">
    <property type="protein sequence ID" value="cds.evm.model.05.1178"/>
    <property type="gene ID" value="evm.TU.05.1178"/>
</dbReference>
<accession>A0A803PKB1</accession>
<protein>
    <recommendedName>
        <fullName evidence="1">ATP-dependent DNA helicase</fullName>
        <ecNumber evidence="1">5.6.2.3</ecNumber>
    </recommendedName>
</protein>
<keyword evidence="1" id="KW-0547">Nucleotide-binding</keyword>
<keyword evidence="1" id="KW-0234">DNA repair</keyword>
<keyword evidence="1" id="KW-0233">DNA recombination</keyword>
<dbReference type="PANTHER" id="PTHR10492:SF101">
    <property type="entry name" value="ATP-DEPENDENT DNA HELICASE"/>
    <property type="match status" value="1"/>
</dbReference>
<dbReference type="AlphaFoldDB" id="A0A803PKB1"/>
<comment type="similarity">
    <text evidence="1">Belongs to the helicase family.</text>
</comment>
<dbReference type="PANTHER" id="PTHR10492">
    <property type="match status" value="1"/>
</dbReference>
<sequence length="226" mass="25148">MIMLKMGKSLKDIDGMSFPNSSLIRDLGNRLINEELDYDREQLNILHEKSFASLNPCQKSTYEAIMHSVENEQGNLFFINGHGGTSKTFLWNTIIAKLRSQSRIVLPVATSEIAALLLPNGRTAHSRFHIPLDVTAESTCEIRQGTLLAGLLMKTSLIIWDEAPMANKFCFETLDKTLRDILRTRFESSSKKPFGGLTIVSGGDFRHILPVVPKGTRADIVGTSLN</sequence>
<dbReference type="EnsemblPlants" id="evm.model.05.1178">
    <property type="protein sequence ID" value="cds.evm.model.05.1178"/>
    <property type="gene ID" value="evm.TU.05.1178"/>
</dbReference>
<dbReference type="InterPro" id="IPR010285">
    <property type="entry name" value="DNA_helicase_pif1-like_DEAD"/>
</dbReference>
<dbReference type="GO" id="GO:0005524">
    <property type="term" value="F:ATP binding"/>
    <property type="evidence" value="ECO:0007669"/>
    <property type="project" value="UniProtKB-KW"/>
</dbReference>